<name>A0A7X4GD90_9SPHN</name>
<evidence type="ECO:0000256" key="1">
    <source>
        <dbReference type="ARBA" id="ARBA00022679"/>
    </source>
</evidence>
<dbReference type="Proteomes" id="UP000465810">
    <property type="component" value="Unassembled WGS sequence"/>
</dbReference>
<dbReference type="InterPro" id="IPR016181">
    <property type="entry name" value="Acyl_CoA_acyltransferase"/>
</dbReference>
<dbReference type="Gene3D" id="3.40.630.30">
    <property type="match status" value="1"/>
</dbReference>
<sequence length="161" mass="17881">MIGNLRIVPDDLGGEAVLALLQFHLDEMHRWSPPESVHAMPAERLRQSDVRFFSAWDGDMLAGCGAIKHLDADHGELKSMRVAPGYRQRGVGRAILLRLLEEARERGYSRVSLETGRPAPFLPAQTLYLAHGFTPCPPFGSYVTDDFSMCMTLELRASAAE</sequence>
<dbReference type="SUPFAM" id="SSF55729">
    <property type="entry name" value="Acyl-CoA N-acyltransferases (Nat)"/>
    <property type="match status" value="1"/>
</dbReference>
<keyword evidence="1 4" id="KW-0808">Transferase</keyword>
<organism evidence="4 5">
    <name type="scientific">Novosphingobium silvae</name>
    <dbReference type="NCBI Taxonomy" id="2692619"/>
    <lineage>
        <taxon>Bacteria</taxon>
        <taxon>Pseudomonadati</taxon>
        <taxon>Pseudomonadota</taxon>
        <taxon>Alphaproteobacteria</taxon>
        <taxon>Sphingomonadales</taxon>
        <taxon>Sphingomonadaceae</taxon>
        <taxon>Novosphingobium</taxon>
    </lineage>
</organism>
<comment type="caution">
    <text evidence="4">The sequence shown here is derived from an EMBL/GenBank/DDBJ whole genome shotgun (WGS) entry which is preliminary data.</text>
</comment>
<dbReference type="PANTHER" id="PTHR43877">
    <property type="entry name" value="AMINOALKYLPHOSPHONATE N-ACETYLTRANSFERASE-RELATED-RELATED"/>
    <property type="match status" value="1"/>
</dbReference>
<feature type="domain" description="N-acetyltransferase" evidence="3">
    <location>
        <begin position="5"/>
        <end position="154"/>
    </location>
</feature>
<dbReference type="GO" id="GO:0016747">
    <property type="term" value="F:acyltransferase activity, transferring groups other than amino-acyl groups"/>
    <property type="evidence" value="ECO:0007669"/>
    <property type="project" value="InterPro"/>
</dbReference>
<evidence type="ECO:0000313" key="5">
    <source>
        <dbReference type="Proteomes" id="UP000465810"/>
    </source>
</evidence>
<protein>
    <submittedName>
        <fullName evidence="4">GNAT family N-acetyltransferase</fullName>
    </submittedName>
</protein>
<dbReference type="Pfam" id="PF00583">
    <property type="entry name" value="Acetyltransf_1"/>
    <property type="match status" value="1"/>
</dbReference>
<dbReference type="RefSeq" id="WP_160984185.1">
    <property type="nucleotide sequence ID" value="NZ_WVTD01000001.1"/>
</dbReference>
<dbReference type="AlphaFoldDB" id="A0A7X4GD90"/>
<evidence type="ECO:0000256" key="2">
    <source>
        <dbReference type="ARBA" id="ARBA00023315"/>
    </source>
</evidence>
<evidence type="ECO:0000313" key="4">
    <source>
        <dbReference type="EMBL" id="MYL96461.1"/>
    </source>
</evidence>
<keyword evidence="5" id="KW-1185">Reference proteome</keyword>
<dbReference type="InterPro" id="IPR000182">
    <property type="entry name" value="GNAT_dom"/>
</dbReference>
<evidence type="ECO:0000259" key="3">
    <source>
        <dbReference type="PROSITE" id="PS51186"/>
    </source>
</evidence>
<proteinExistence type="predicted"/>
<dbReference type="EMBL" id="WVTD01000001">
    <property type="protein sequence ID" value="MYL96461.1"/>
    <property type="molecule type" value="Genomic_DNA"/>
</dbReference>
<gene>
    <name evidence="4" type="ORF">GR702_01560</name>
</gene>
<dbReference type="CDD" id="cd04301">
    <property type="entry name" value="NAT_SF"/>
    <property type="match status" value="1"/>
</dbReference>
<reference evidence="4 5" key="1">
    <citation type="submission" date="2019-12" db="EMBL/GenBank/DDBJ databases">
        <authorList>
            <person name="Feng G."/>
            <person name="Zhu H."/>
        </authorList>
    </citation>
    <scope>NUCLEOTIDE SEQUENCE [LARGE SCALE GENOMIC DNA]</scope>
    <source>
        <strain evidence="4 5">FGD1</strain>
    </source>
</reference>
<accession>A0A7X4GD90</accession>
<keyword evidence="2" id="KW-0012">Acyltransferase</keyword>
<dbReference type="PROSITE" id="PS51186">
    <property type="entry name" value="GNAT"/>
    <property type="match status" value="1"/>
</dbReference>
<dbReference type="InterPro" id="IPR050832">
    <property type="entry name" value="Bact_Acetyltransf"/>
</dbReference>
<dbReference type="PANTHER" id="PTHR43877:SF5">
    <property type="entry name" value="BLL8307 PROTEIN"/>
    <property type="match status" value="1"/>
</dbReference>